<dbReference type="Proteomes" id="UP001203297">
    <property type="component" value="Unassembled WGS sequence"/>
</dbReference>
<evidence type="ECO:0000313" key="1">
    <source>
        <dbReference type="EMBL" id="KAI0293686.1"/>
    </source>
</evidence>
<accession>A0AAD4LZ58</accession>
<proteinExistence type="predicted"/>
<dbReference type="EMBL" id="WTXG01000090">
    <property type="protein sequence ID" value="KAI0293686.1"/>
    <property type="molecule type" value="Genomic_DNA"/>
</dbReference>
<comment type="caution">
    <text evidence="1">The sequence shown here is derived from an EMBL/GenBank/DDBJ whole genome shotgun (WGS) entry which is preliminary data.</text>
</comment>
<evidence type="ECO:0000313" key="2">
    <source>
        <dbReference type="Proteomes" id="UP001203297"/>
    </source>
</evidence>
<reference evidence="1" key="1">
    <citation type="journal article" date="2022" name="New Phytol.">
        <title>Evolutionary transition to the ectomycorrhizal habit in the genomes of a hyperdiverse lineage of mushroom-forming fungi.</title>
        <authorList>
            <person name="Looney B."/>
            <person name="Miyauchi S."/>
            <person name="Morin E."/>
            <person name="Drula E."/>
            <person name="Courty P.E."/>
            <person name="Kohler A."/>
            <person name="Kuo A."/>
            <person name="LaButti K."/>
            <person name="Pangilinan J."/>
            <person name="Lipzen A."/>
            <person name="Riley R."/>
            <person name="Andreopoulos W."/>
            <person name="He G."/>
            <person name="Johnson J."/>
            <person name="Nolan M."/>
            <person name="Tritt A."/>
            <person name="Barry K.W."/>
            <person name="Grigoriev I.V."/>
            <person name="Nagy L.G."/>
            <person name="Hibbett D."/>
            <person name="Henrissat B."/>
            <person name="Matheny P.B."/>
            <person name="Labbe J."/>
            <person name="Martin F.M."/>
        </authorList>
    </citation>
    <scope>NUCLEOTIDE SEQUENCE</scope>
    <source>
        <strain evidence="1">BPL690</strain>
    </source>
</reference>
<keyword evidence="2" id="KW-1185">Reference proteome</keyword>
<organism evidence="1 2">
    <name type="scientific">Multifurca ochricompacta</name>
    <dbReference type="NCBI Taxonomy" id="376703"/>
    <lineage>
        <taxon>Eukaryota</taxon>
        <taxon>Fungi</taxon>
        <taxon>Dikarya</taxon>
        <taxon>Basidiomycota</taxon>
        <taxon>Agaricomycotina</taxon>
        <taxon>Agaricomycetes</taxon>
        <taxon>Russulales</taxon>
        <taxon>Russulaceae</taxon>
        <taxon>Multifurca</taxon>
    </lineage>
</organism>
<gene>
    <name evidence="1" type="ORF">B0F90DRAFT_1761202</name>
</gene>
<protein>
    <submittedName>
        <fullName evidence="1">Uncharacterized protein</fullName>
    </submittedName>
</protein>
<dbReference type="AlphaFoldDB" id="A0AAD4LZ58"/>
<sequence>MLRYIYDLLFSSVLVYISQRIDYHAPGTTPEALSGPWKLSVGTPTRTRGPSYGVFKLTSARGHHDAKLALVIYIDLKRRCTCGTLVL</sequence>
<name>A0AAD4LZ58_9AGAM</name>